<dbReference type="EMBL" id="CAMXCT010006542">
    <property type="protein sequence ID" value="CAI4015655.1"/>
    <property type="molecule type" value="Genomic_DNA"/>
</dbReference>
<comment type="caution">
    <text evidence="2">The sequence shown here is derived from an EMBL/GenBank/DDBJ whole genome shotgun (WGS) entry which is preliminary data.</text>
</comment>
<organism evidence="2">
    <name type="scientific">Cladocopium goreaui</name>
    <dbReference type="NCBI Taxonomy" id="2562237"/>
    <lineage>
        <taxon>Eukaryota</taxon>
        <taxon>Sar</taxon>
        <taxon>Alveolata</taxon>
        <taxon>Dinophyceae</taxon>
        <taxon>Suessiales</taxon>
        <taxon>Symbiodiniaceae</taxon>
        <taxon>Cladocopium</taxon>
    </lineage>
</organism>
<proteinExistence type="predicted"/>
<evidence type="ECO:0000313" key="2">
    <source>
        <dbReference type="EMBL" id="CAI4015655.1"/>
    </source>
</evidence>
<evidence type="ECO:0000313" key="4">
    <source>
        <dbReference type="Proteomes" id="UP001152797"/>
    </source>
</evidence>
<evidence type="ECO:0000313" key="3">
    <source>
        <dbReference type="EMBL" id="CAL4802967.1"/>
    </source>
</evidence>
<sequence>MDEWFEELLQQGPRPKCAKTSPSDESGVDLDDPYQDYFDRTYPPNAPSSPPEKRDESVSSSSSLASLAADFDALNFPWASVKPFGILNHCVMPRHGKPTSGKVLAHAKNQIQAFREQMGVRVCVFKVGITCNPIQRFISYREVGFTDMWVVTMCDSVDSISMLEAACIALFSAHVGCRNKAETGGEGALNRSPPPKPPFFLYVTGGRADQLRKVG</sequence>
<gene>
    <name evidence="2" type="ORF">C1SCF055_LOCUS40473</name>
</gene>
<feature type="region of interest" description="Disordered" evidence="1">
    <location>
        <begin position="1"/>
        <end position="59"/>
    </location>
</feature>
<dbReference type="EMBL" id="CAMXCT030006542">
    <property type="protein sequence ID" value="CAL4802967.1"/>
    <property type="molecule type" value="Genomic_DNA"/>
</dbReference>
<name>A0A9P1GIZ7_9DINO</name>
<keyword evidence="4" id="KW-1185">Reference proteome</keyword>
<evidence type="ECO:0000256" key="1">
    <source>
        <dbReference type="SAM" id="MobiDB-lite"/>
    </source>
</evidence>
<reference evidence="3 4" key="2">
    <citation type="submission" date="2024-05" db="EMBL/GenBank/DDBJ databases">
        <authorList>
            <person name="Chen Y."/>
            <person name="Shah S."/>
            <person name="Dougan E. K."/>
            <person name="Thang M."/>
            <person name="Chan C."/>
        </authorList>
    </citation>
    <scope>NUCLEOTIDE SEQUENCE [LARGE SCALE GENOMIC DNA]</scope>
</reference>
<dbReference type="Proteomes" id="UP001152797">
    <property type="component" value="Unassembled WGS sequence"/>
</dbReference>
<dbReference type="AlphaFoldDB" id="A0A9P1GIZ7"/>
<reference evidence="2" key="1">
    <citation type="submission" date="2022-10" db="EMBL/GenBank/DDBJ databases">
        <authorList>
            <person name="Chen Y."/>
            <person name="Dougan E. K."/>
            <person name="Chan C."/>
            <person name="Rhodes N."/>
            <person name="Thang M."/>
        </authorList>
    </citation>
    <scope>NUCLEOTIDE SEQUENCE</scope>
</reference>
<accession>A0A9P1GIZ7</accession>
<dbReference type="EMBL" id="CAMXCT020006542">
    <property type="protein sequence ID" value="CAL1169030.1"/>
    <property type="molecule type" value="Genomic_DNA"/>
</dbReference>
<protein>
    <submittedName>
        <fullName evidence="2">Uncharacterized protein</fullName>
    </submittedName>
</protein>